<dbReference type="SUPFAM" id="SSF142906">
    <property type="entry name" value="YjbR-like"/>
    <property type="match status" value="1"/>
</dbReference>
<dbReference type="RefSeq" id="WP_211602303.1">
    <property type="nucleotide sequence ID" value="NZ_JAGSNF010000008.1"/>
</dbReference>
<dbReference type="InterPro" id="IPR058532">
    <property type="entry name" value="YjbR/MT2646/Rv2570-like"/>
</dbReference>
<dbReference type="EMBL" id="JAGSNF010000008">
    <property type="protein sequence ID" value="MBR7743046.1"/>
    <property type="molecule type" value="Genomic_DNA"/>
</dbReference>
<dbReference type="Gene3D" id="3.90.1150.30">
    <property type="match status" value="1"/>
</dbReference>
<comment type="caution">
    <text evidence="1">The sequence shown here is derived from an EMBL/GenBank/DDBJ whole genome shotgun (WGS) entry which is preliminary data.</text>
</comment>
<dbReference type="InterPro" id="IPR038056">
    <property type="entry name" value="YjbR-like_sf"/>
</dbReference>
<dbReference type="Proteomes" id="UP000677016">
    <property type="component" value="Unassembled WGS sequence"/>
</dbReference>
<dbReference type="AlphaFoldDB" id="A0A941I097"/>
<reference evidence="1" key="1">
    <citation type="submission" date="2021-04" db="EMBL/GenBank/DDBJ databases">
        <title>Phycicoccus avicenniae sp. nov., a novel endophytic actinomycetes isolated from branch of Avicennia mariana.</title>
        <authorList>
            <person name="Tuo L."/>
        </authorList>
    </citation>
    <scope>NUCLEOTIDE SEQUENCE</scope>
    <source>
        <strain evidence="1">BSK3Z-2</strain>
    </source>
</reference>
<name>A0A941I097_9MICO</name>
<keyword evidence="2" id="KW-1185">Reference proteome</keyword>
<dbReference type="Pfam" id="PF04237">
    <property type="entry name" value="YjbR"/>
    <property type="match status" value="1"/>
</dbReference>
<sequence>MAHPPRFDEDDPLLARLRSLALALPGADEKVSHGRPTFFTKKVFAIFGGVIKGDHGSHALRRALVFLPDDAERPALLDDPRFVVPGYEGAYGWLALDLQGEAVDWDEVAELLESSYRATAPVRRVAELDARG</sequence>
<accession>A0A941I097</accession>
<proteinExistence type="predicted"/>
<gene>
    <name evidence="1" type="ORF">KC207_07060</name>
</gene>
<dbReference type="GO" id="GO:0003677">
    <property type="term" value="F:DNA binding"/>
    <property type="evidence" value="ECO:0007669"/>
    <property type="project" value="UniProtKB-KW"/>
</dbReference>
<evidence type="ECO:0000313" key="2">
    <source>
        <dbReference type="Proteomes" id="UP000677016"/>
    </source>
</evidence>
<keyword evidence="1" id="KW-0238">DNA-binding</keyword>
<protein>
    <submittedName>
        <fullName evidence="1">MmcQ/YjbR family DNA-binding protein</fullName>
    </submittedName>
</protein>
<evidence type="ECO:0000313" key="1">
    <source>
        <dbReference type="EMBL" id="MBR7743046.1"/>
    </source>
</evidence>
<organism evidence="1 2">
    <name type="scientific">Phycicoccus avicenniae</name>
    <dbReference type="NCBI Taxonomy" id="2828860"/>
    <lineage>
        <taxon>Bacteria</taxon>
        <taxon>Bacillati</taxon>
        <taxon>Actinomycetota</taxon>
        <taxon>Actinomycetes</taxon>
        <taxon>Micrococcales</taxon>
        <taxon>Intrasporangiaceae</taxon>
        <taxon>Phycicoccus</taxon>
    </lineage>
</organism>